<dbReference type="Gene3D" id="2.60.120.560">
    <property type="entry name" value="Exo-inulinase, domain 1"/>
    <property type="match status" value="1"/>
</dbReference>
<dbReference type="Proteomes" id="UP000238701">
    <property type="component" value="Unassembled WGS sequence"/>
</dbReference>
<proteinExistence type="predicted"/>
<accession>A0A2U3KFP3</accession>
<organism evidence="2 3">
    <name type="scientific">Candidatus Sulfotelmatobacter kueseliae</name>
    <dbReference type="NCBI Taxonomy" id="2042962"/>
    <lineage>
        <taxon>Bacteria</taxon>
        <taxon>Pseudomonadati</taxon>
        <taxon>Acidobacteriota</taxon>
        <taxon>Terriglobia</taxon>
        <taxon>Terriglobales</taxon>
        <taxon>Candidatus Korobacteraceae</taxon>
        <taxon>Candidatus Sulfotelmatobacter</taxon>
    </lineage>
</organism>
<feature type="domain" description="3-keto-alpha-glucoside-1,2-lyase/3-keto-2-hydroxy-glucal hydratase" evidence="1">
    <location>
        <begin position="67"/>
        <end position="259"/>
    </location>
</feature>
<protein>
    <recommendedName>
        <fullName evidence="1">3-keto-alpha-glucoside-1,2-lyase/3-keto-2-hydroxy-glucal hydratase domain-containing protein</fullName>
    </recommendedName>
</protein>
<dbReference type="Pfam" id="PF06439">
    <property type="entry name" value="3keto-disac_hyd"/>
    <property type="match status" value="1"/>
</dbReference>
<sequence>MMLADEATLMHKHHLLLVAVVTLLTQLCTAQVSTQWKIHDLNRPLPPVIDPATASTPDVPGRAPSDATVLFDGKDLSKWTDKAGKPAKWKVENGYMEVVPETGYIFTRAAFGDCQLHVEFAEPVPPTGESQDRGNSGVFLMGLYEIQVLDSYQNKTYADGQAAAVYGQYPPLVNASRPPGEWQTYDIIFHGPRFTKDGKLLHPARVTVVHNGVLVQDNVLLTGPTAHGKRPPYKLHPEKLPLALQDHGDPVRFRNIWIRGLKED</sequence>
<gene>
    <name evidence="2" type="ORF">SBA1_20077</name>
</gene>
<dbReference type="GO" id="GO:0016787">
    <property type="term" value="F:hydrolase activity"/>
    <property type="evidence" value="ECO:0007669"/>
    <property type="project" value="InterPro"/>
</dbReference>
<evidence type="ECO:0000313" key="2">
    <source>
        <dbReference type="EMBL" id="SPF38377.1"/>
    </source>
</evidence>
<evidence type="ECO:0000313" key="3">
    <source>
        <dbReference type="Proteomes" id="UP000238701"/>
    </source>
</evidence>
<reference evidence="3" key="1">
    <citation type="submission" date="2018-02" db="EMBL/GenBank/DDBJ databases">
        <authorList>
            <person name="Hausmann B."/>
        </authorList>
    </citation>
    <scope>NUCLEOTIDE SEQUENCE [LARGE SCALE GENOMIC DNA]</scope>
    <source>
        <strain evidence="3">Peat soil MAG SbA1</strain>
    </source>
</reference>
<dbReference type="InterPro" id="IPR010496">
    <property type="entry name" value="AL/BT2_dom"/>
</dbReference>
<dbReference type="EMBL" id="OMOD01000111">
    <property type="protein sequence ID" value="SPF38377.1"/>
    <property type="molecule type" value="Genomic_DNA"/>
</dbReference>
<evidence type="ECO:0000259" key="1">
    <source>
        <dbReference type="Pfam" id="PF06439"/>
    </source>
</evidence>
<dbReference type="AlphaFoldDB" id="A0A2U3KFP3"/>
<name>A0A2U3KFP3_9BACT</name>